<proteinExistence type="predicted"/>
<evidence type="ECO:0000313" key="1">
    <source>
        <dbReference type="EMBL" id="RNB61146.1"/>
    </source>
</evidence>
<comment type="caution">
    <text evidence="1">The sequence shown here is derived from an EMBL/GenBank/DDBJ whole genome shotgun (WGS) entry which is preliminary data.</text>
</comment>
<dbReference type="RefSeq" id="WP_122903096.1">
    <property type="nucleotide sequence ID" value="NZ_RHHS01000008.1"/>
</dbReference>
<dbReference type="EMBL" id="RHHS01000008">
    <property type="protein sequence ID" value="RNB61146.1"/>
    <property type="molecule type" value="Genomic_DNA"/>
</dbReference>
<keyword evidence="2" id="KW-1185">Reference proteome</keyword>
<dbReference type="AlphaFoldDB" id="A0A3M8BCL8"/>
<dbReference type="OrthoDB" id="2820357at2"/>
<organism evidence="1 2">
    <name type="scientific">Brevibacillus gelatini</name>
    <dbReference type="NCBI Taxonomy" id="1655277"/>
    <lineage>
        <taxon>Bacteria</taxon>
        <taxon>Bacillati</taxon>
        <taxon>Bacillota</taxon>
        <taxon>Bacilli</taxon>
        <taxon>Bacillales</taxon>
        <taxon>Paenibacillaceae</taxon>
        <taxon>Brevibacillus</taxon>
    </lineage>
</organism>
<gene>
    <name evidence="1" type="ORF">EDM57_01945</name>
</gene>
<accession>A0A3M8BCL8</accession>
<dbReference type="Proteomes" id="UP000268829">
    <property type="component" value="Unassembled WGS sequence"/>
</dbReference>
<sequence>MRKKWLAVGLAVGLTGVLAWGIGGSANADSTGFVLYKSALSQTKEAGSMTAHAQLELTDNGSKLFAVDGVAKVNHEQQLASVDGTFSNANGEGSFQVFRQQDQVVFKKGDSDVYRVMETMGWGRKAQRDADEEPSAVMSHMHNMLFGEIGKGMTVENLPNGGKQVSLQLSEEQLPMFAKFIGPMVYSKIAEHSQEAAAAHEHGPAVKLPLLQEDVQLAQVVLNATINEKNQIEQQTAKVELVGTDAAGIEHTLRLSVDIRLSDLAATAPEQIDLTGKQVEKITREELRNEWRKGGWWHHEAE</sequence>
<evidence type="ECO:0000313" key="2">
    <source>
        <dbReference type="Proteomes" id="UP000268829"/>
    </source>
</evidence>
<reference evidence="1 2" key="1">
    <citation type="submission" date="2018-10" db="EMBL/GenBank/DDBJ databases">
        <title>Phylogenomics of Brevibacillus.</title>
        <authorList>
            <person name="Dunlap C."/>
        </authorList>
    </citation>
    <scope>NUCLEOTIDE SEQUENCE [LARGE SCALE GENOMIC DNA]</scope>
    <source>
        <strain evidence="1 2">DSM 100115</strain>
    </source>
</reference>
<name>A0A3M8BCL8_9BACL</name>
<protein>
    <submittedName>
        <fullName evidence="1">Uncharacterized protein</fullName>
    </submittedName>
</protein>